<sequence>MTSPDIGRHYDERSPIEDEIRDGQIHMWYWYDRDDDAPLSEALHRITRKVTDTLGLRAGERVLDAGCGTGETAAYLARTHGVSVTGVTISAFEAGKAAERAAAAGVAERTAFDLGDFHALPYADGSFDAVLALESLQNANDLPQVLGEFFRVLRPGGRLTFSDLCLGAPGDPARLAKFVEALKLPALPPLSGWLDLVRGAGFAVEEYTECGPRVFGMKAKFLAAAMARRDEVAAKVGEAALSEFSRKNMGFFAPRKDQVGYAIVSARKPH</sequence>
<dbReference type="CDD" id="cd02440">
    <property type="entry name" value="AdoMet_MTases"/>
    <property type="match status" value="1"/>
</dbReference>
<dbReference type="PANTHER" id="PTHR44068:SF11">
    <property type="entry name" value="GERANYL DIPHOSPHATE 2-C-METHYLTRANSFERASE"/>
    <property type="match status" value="1"/>
</dbReference>
<dbReference type="EC" id="2.1.1.-" evidence="3"/>
<feature type="domain" description="Methyltransferase type 11" evidence="2">
    <location>
        <begin position="63"/>
        <end position="160"/>
    </location>
</feature>
<dbReference type="Proteomes" id="UP001596512">
    <property type="component" value="Unassembled WGS sequence"/>
</dbReference>
<organism evidence="3 4">
    <name type="scientific">Actinokineospora soli</name>
    <dbReference type="NCBI Taxonomy" id="1048753"/>
    <lineage>
        <taxon>Bacteria</taxon>
        <taxon>Bacillati</taxon>
        <taxon>Actinomycetota</taxon>
        <taxon>Actinomycetes</taxon>
        <taxon>Pseudonocardiales</taxon>
        <taxon>Pseudonocardiaceae</taxon>
        <taxon>Actinokineospora</taxon>
    </lineage>
</organism>
<evidence type="ECO:0000256" key="1">
    <source>
        <dbReference type="ARBA" id="ARBA00022679"/>
    </source>
</evidence>
<proteinExistence type="predicted"/>
<dbReference type="InterPro" id="IPR050447">
    <property type="entry name" value="Erg6_SMT_methyltransf"/>
</dbReference>
<name>A0ABW2TLN6_9PSEU</name>
<dbReference type="GO" id="GO:0008168">
    <property type="term" value="F:methyltransferase activity"/>
    <property type="evidence" value="ECO:0007669"/>
    <property type="project" value="UniProtKB-KW"/>
</dbReference>
<dbReference type="Gene3D" id="3.40.50.150">
    <property type="entry name" value="Vaccinia Virus protein VP39"/>
    <property type="match status" value="1"/>
</dbReference>
<evidence type="ECO:0000313" key="3">
    <source>
        <dbReference type="EMBL" id="MFC7613488.1"/>
    </source>
</evidence>
<dbReference type="EMBL" id="JBHTEY010000004">
    <property type="protein sequence ID" value="MFC7613488.1"/>
    <property type="molecule type" value="Genomic_DNA"/>
</dbReference>
<dbReference type="Pfam" id="PF08241">
    <property type="entry name" value="Methyltransf_11"/>
    <property type="match status" value="1"/>
</dbReference>
<dbReference type="InterPro" id="IPR029063">
    <property type="entry name" value="SAM-dependent_MTases_sf"/>
</dbReference>
<keyword evidence="4" id="KW-1185">Reference proteome</keyword>
<dbReference type="GO" id="GO:0032259">
    <property type="term" value="P:methylation"/>
    <property type="evidence" value="ECO:0007669"/>
    <property type="project" value="UniProtKB-KW"/>
</dbReference>
<dbReference type="SUPFAM" id="SSF53335">
    <property type="entry name" value="S-adenosyl-L-methionine-dependent methyltransferases"/>
    <property type="match status" value="1"/>
</dbReference>
<protein>
    <submittedName>
        <fullName evidence="3">SAM-dependent methyltransferase</fullName>
        <ecNumber evidence="3">2.1.1.-</ecNumber>
    </submittedName>
</protein>
<dbReference type="InterPro" id="IPR013216">
    <property type="entry name" value="Methyltransf_11"/>
</dbReference>
<keyword evidence="3" id="KW-0489">Methyltransferase</keyword>
<accession>A0ABW2TLN6</accession>
<evidence type="ECO:0000259" key="2">
    <source>
        <dbReference type="Pfam" id="PF08241"/>
    </source>
</evidence>
<gene>
    <name evidence="3" type="ORF">ACFQV2_07615</name>
</gene>
<comment type="caution">
    <text evidence="3">The sequence shown here is derived from an EMBL/GenBank/DDBJ whole genome shotgun (WGS) entry which is preliminary data.</text>
</comment>
<dbReference type="PANTHER" id="PTHR44068">
    <property type="entry name" value="ZGC:194242"/>
    <property type="match status" value="1"/>
</dbReference>
<keyword evidence="1 3" id="KW-0808">Transferase</keyword>
<reference evidence="4" key="1">
    <citation type="journal article" date="2019" name="Int. J. Syst. Evol. Microbiol.">
        <title>The Global Catalogue of Microorganisms (GCM) 10K type strain sequencing project: providing services to taxonomists for standard genome sequencing and annotation.</title>
        <authorList>
            <consortium name="The Broad Institute Genomics Platform"/>
            <consortium name="The Broad Institute Genome Sequencing Center for Infectious Disease"/>
            <person name="Wu L."/>
            <person name="Ma J."/>
        </authorList>
    </citation>
    <scope>NUCLEOTIDE SEQUENCE [LARGE SCALE GENOMIC DNA]</scope>
    <source>
        <strain evidence="4">JCM 17695</strain>
    </source>
</reference>
<evidence type="ECO:0000313" key="4">
    <source>
        <dbReference type="Proteomes" id="UP001596512"/>
    </source>
</evidence>